<feature type="binding site" description="axial binding residue" evidence="8">
    <location>
        <position position="475"/>
    </location>
    <ligand>
        <name>heme</name>
        <dbReference type="ChEBI" id="CHEBI:30413"/>
    </ligand>
    <ligandPart>
        <name>Fe</name>
        <dbReference type="ChEBI" id="CHEBI:18248"/>
    </ligandPart>
</feature>
<dbReference type="InterPro" id="IPR017972">
    <property type="entry name" value="Cyt_P450_CS"/>
</dbReference>
<dbReference type="GO" id="GO:0020037">
    <property type="term" value="F:heme binding"/>
    <property type="evidence" value="ECO:0007669"/>
    <property type="project" value="InterPro"/>
</dbReference>
<dbReference type="PRINTS" id="PR00385">
    <property type="entry name" value="P450"/>
</dbReference>
<dbReference type="GO" id="GO:0005506">
    <property type="term" value="F:iron ion binding"/>
    <property type="evidence" value="ECO:0007669"/>
    <property type="project" value="InterPro"/>
</dbReference>
<dbReference type="InterPro" id="IPR036396">
    <property type="entry name" value="Cyt_P450_sf"/>
</dbReference>
<gene>
    <name evidence="11" type="primary">bphA</name>
    <name evidence="11" type="ORF">PISL3812_03970</name>
</gene>
<evidence type="ECO:0000256" key="6">
    <source>
        <dbReference type="ARBA" id="ARBA00023004"/>
    </source>
</evidence>
<proteinExistence type="inferred from homology"/>
<dbReference type="EMBL" id="CVMT01000003">
    <property type="protein sequence ID" value="CRG86957.1"/>
    <property type="molecule type" value="Genomic_DNA"/>
</dbReference>
<evidence type="ECO:0000256" key="9">
    <source>
        <dbReference type="RuleBase" id="RU000461"/>
    </source>
</evidence>
<evidence type="ECO:0000256" key="3">
    <source>
        <dbReference type="ARBA" id="ARBA00022617"/>
    </source>
</evidence>
<evidence type="ECO:0000256" key="2">
    <source>
        <dbReference type="ARBA" id="ARBA00010617"/>
    </source>
</evidence>
<dbReference type="InterPro" id="IPR002401">
    <property type="entry name" value="Cyt_P450_E_grp-I"/>
</dbReference>
<keyword evidence="12" id="KW-1185">Reference proteome</keyword>
<dbReference type="CDD" id="cd11061">
    <property type="entry name" value="CYP67-like"/>
    <property type="match status" value="1"/>
</dbReference>
<dbReference type="Pfam" id="PF00067">
    <property type="entry name" value="p450"/>
    <property type="match status" value="1"/>
</dbReference>
<dbReference type="SUPFAM" id="SSF48264">
    <property type="entry name" value="Cytochrome P450"/>
    <property type="match status" value="1"/>
</dbReference>
<evidence type="ECO:0008006" key="13">
    <source>
        <dbReference type="Google" id="ProtNLM"/>
    </source>
</evidence>
<dbReference type="OrthoDB" id="1470350at2759"/>
<evidence type="ECO:0000256" key="4">
    <source>
        <dbReference type="ARBA" id="ARBA00022723"/>
    </source>
</evidence>
<evidence type="ECO:0000313" key="12">
    <source>
        <dbReference type="Proteomes" id="UP000054383"/>
    </source>
</evidence>
<evidence type="ECO:0000256" key="5">
    <source>
        <dbReference type="ARBA" id="ARBA00023002"/>
    </source>
</evidence>
<keyword evidence="4 8" id="KW-0479">Metal-binding</keyword>
<dbReference type="GO" id="GO:0004497">
    <property type="term" value="F:monooxygenase activity"/>
    <property type="evidence" value="ECO:0007669"/>
    <property type="project" value="UniProtKB-KW"/>
</dbReference>
<comment type="cofactor">
    <cofactor evidence="1 8">
        <name>heme</name>
        <dbReference type="ChEBI" id="CHEBI:30413"/>
    </cofactor>
</comment>
<name>A0A0U1LU76_TALIS</name>
<dbReference type="InterPro" id="IPR050121">
    <property type="entry name" value="Cytochrome_P450_monoxygenase"/>
</dbReference>
<dbReference type="GO" id="GO:0016705">
    <property type="term" value="F:oxidoreductase activity, acting on paired donors, with incorporation or reduction of molecular oxygen"/>
    <property type="evidence" value="ECO:0007669"/>
    <property type="project" value="InterPro"/>
</dbReference>
<keyword evidence="10" id="KW-0472">Membrane</keyword>
<keyword evidence="10" id="KW-0812">Transmembrane</keyword>
<dbReference type="InterPro" id="IPR001128">
    <property type="entry name" value="Cyt_P450"/>
</dbReference>
<dbReference type="AlphaFoldDB" id="A0A0U1LU76"/>
<evidence type="ECO:0000313" key="11">
    <source>
        <dbReference type="EMBL" id="CRG86957.1"/>
    </source>
</evidence>
<comment type="similarity">
    <text evidence="2 9">Belongs to the cytochrome P450 family.</text>
</comment>
<keyword evidence="5 9" id="KW-0560">Oxidoreductase</keyword>
<dbReference type="STRING" id="28573.A0A0U1LU76"/>
<accession>A0A0U1LU76</accession>
<sequence>MDLQTFSLYWAIAVGLLLLVCSYLFSYFVTYKHLSGIPSRFPAQFTNLWAFWITYTGNSVRGVHKLHLDKGKIVRIKPNHVSIADDSAIQMIYGHGNRLLKTEFYDTFTPRKGSANMFSTRDRAEHASKRKLLSHAYSPASLARLEPYARAHVELFVKKLDRFALDPKEKGRKIGSLAGTRFNFLNWFHYLAFDIISDLSFGASLNMLQNEADLVEIRASPKSPATYIKAIEALDHQSAADAALGHVIQLKPLLNRFFPIARFRNALRATQNLVGLAIAKVAERLDNPPLTERHDTLARIIKNQGRDADGNVKDRHELVIAAFTQLIGGSDTTSNSLGAILYYVSKTPHVVKRLQGELDAAIPSDIDVPTHEMVRELPYLDCVIKESLRHHSMIGFGLPRQQEGSVSSSTLDNGLTFQGHYFPPGTVLSVPAYTVHHSEEIWGPDAYEFNPERWDNVTERQKNAFMPFSIGPRACIGRNLAEMEMRIVVATVFRRYDIKIYKDNLDTWEALLRRPLPLQSTITRRF</sequence>
<dbReference type="OMA" id="FLRKPMG"/>
<protein>
    <recommendedName>
        <fullName evidence="13">Benzoate 4-monooxygenase</fullName>
    </recommendedName>
</protein>
<evidence type="ECO:0000256" key="1">
    <source>
        <dbReference type="ARBA" id="ARBA00001971"/>
    </source>
</evidence>
<evidence type="ECO:0000256" key="10">
    <source>
        <dbReference type="SAM" id="Phobius"/>
    </source>
</evidence>
<dbReference type="PANTHER" id="PTHR24305:SF29">
    <property type="entry name" value="BENZOATE-PARA-HYDROXYLASE"/>
    <property type="match status" value="1"/>
</dbReference>
<dbReference type="PROSITE" id="PS00086">
    <property type="entry name" value="CYTOCHROME_P450"/>
    <property type="match status" value="1"/>
</dbReference>
<dbReference type="PRINTS" id="PR00463">
    <property type="entry name" value="EP450I"/>
</dbReference>
<evidence type="ECO:0000256" key="7">
    <source>
        <dbReference type="ARBA" id="ARBA00023033"/>
    </source>
</evidence>
<keyword evidence="10" id="KW-1133">Transmembrane helix</keyword>
<keyword evidence="7 9" id="KW-0503">Monooxygenase</keyword>
<dbReference type="PANTHER" id="PTHR24305">
    <property type="entry name" value="CYTOCHROME P450"/>
    <property type="match status" value="1"/>
</dbReference>
<evidence type="ECO:0000256" key="8">
    <source>
        <dbReference type="PIRSR" id="PIRSR602401-1"/>
    </source>
</evidence>
<dbReference type="Gene3D" id="1.10.630.10">
    <property type="entry name" value="Cytochrome P450"/>
    <property type="match status" value="1"/>
</dbReference>
<organism evidence="11 12">
    <name type="scientific">Talaromyces islandicus</name>
    <name type="common">Penicillium islandicum</name>
    <dbReference type="NCBI Taxonomy" id="28573"/>
    <lineage>
        <taxon>Eukaryota</taxon>
        <taxon>Fungi</taxon>
        <taxon>Dikarya</taxon>
        <taxon>Ascomycota</taxon>
        <taxon>Pezizomycotina</taxon>
        <taxon>Eurotiomycetes</taxon>
        <taxon>Eurotiomycetidae</taxon>
        <taxon>Eurotiales</taxon>
        <taxon>Trichocomaceae</taxon>
        <taxon>Talaromyces</taxon>
        <taxon>Talaromyces sect. Islandici</taxon>
    </lineage>
</organism>
<reference evidence="11 12" key="1">
    <citation type="submission" date="2015-04" db="EMBL/GenBank/DDBJ databases">
        <authorList>
            <person name="Syromyatnikov M.Y."/>
            <person name="Popov V.N."/>
        </authorList>
    </citation>
    <scope>NUCLEOTIDE SEQUENCE [LARGE SCALE GENOMIC DNA]</scope>
    <source>
        <strain evidence="11">WF-38-12</strain>
    </source>
</reference>
<keyword evidence="6 8" id="KW-0408">Iron</keyword>
<keyword evidence="3 8" id="KW-0349">Heme</keyword>
<feature type="transmembrane region" description="Helical" evidence="10">
    <location>
        <begin position="6"/>
        <end position="30"/>
    </location>
</feature>
<dbReference type="Proteomes" id="UP000054383">
    <property type="component" value="Unassembled WGS sequence"/>
</dbReference>